<proteinExistence type="predicted"/>
<protein>
    <submittedName>
        <fullName evidence="1">Uncharacterized protein</fullName>
    </submittedName>
</protein>
<organism evidence="1 2">
    <name type="scientific">candidate division WWE3 bacterium RIFCSPHIGHO2_02_FULL_38_14</name>
    <dbReference type="NCBI Taxonomy" id="1802620"/>
    <lineage>
        <taxon>Bacteria</taxon>
        <taxon>Katanobacteria</taxon>
    </lineage>
</organism>
<dbReference type="Proteomes" id="UP000178127">
    <property type="component" value="Unassembled WGS sequence"/>
</dbReference>
<dbReference type="AlphaFoldDB" id="A0A1F4V9S4"/>
<dbReference type="EMBL" id="MEVD01000007">
    <property type="protein sequence ID" value="OGC53906.1"/>
    <property type="molecule type" value="Genomic_DNA"/>
</dbReference>
<accession>A0A1F4V9S4</accession>
<sequence length="260" mass="30107">MLSRSTYEDMTAQEVVSAFDEILANLPSDTAIENLSPVDVANYYLALAQETKDEAREFAAGVALNVKDESHAFKSQMQRAEDYIEMARRLSGVSSVGDDPEIYEDLRETRKHVLHERRRQEIQRLKEELVEMDRSLTSIKRPVGIPLSSADEDHDYIDDYSYRQERKKHLLLMADIYAKEAEADGDNTIGPARKYRQNEEVLRGWVRDLDSEDSDKKDKAMVNVKDFLRDRRDHLLADPRSNIDEKPGYIYEGKLADRYK</sequence>
<reference evidence="1 2" key="1">
    <citation type="journal article" date="2016" name="Nat. Commun.">
        <title>Thousands of microbial genomes shed light on interconnected biogeochemical processes in an aquifer system.</title>
        <authorList>
            <person name="Anantharaman K."/>
            <person name="Brown C.T."/>
            <person name="Hug L.A."/>
            <person name="Sharon I."/>
            <person name="Castelle C.J."/>
            <person name="Probst A.J."/>
            <person name="Thomas B.C."/>
            <person name="Singh A."/>
            <person name="Wilkins M.J."/>
            <person name="Karaoz U."/>
            <person name="Brodie E.L."/>
            <person name="Williams K.H."/>
            <person name="Hubbard S.S."/>
            <person name="Banfield J.F."/>
        </authorList>
    </citation>
    <scope>NUCLEOTIDE SEQUENCE [LARGE SCALE GENOMIC DNA]</scope>
</reference>
<gene>
    <name evidence="1" type="ORF">A3D91_03920</name>
</gene>
<evidence type="ECO:0000313" key="2">
    <source>
        <dbReference type="Proteomes" id="UP000178127"/>
    </source>
</evidence>
<comment type="caution">
    <text evidence="1">The sequence shown here is derived from an EMBL/GenBank/DDBJ whole genome shotgun (WGS) entry which is preliminary data.</text>
</comment>
<name>A0A1F4V9S4_UNCKA</name>
<evidence type="ECO:0000313" key="1">
    <source>
        <dbReference type="EMBL" id="OGC53906.1"/>
    </source>
</evidence>